<proteinExistence type="predicted"/>
<sequence>MNPNEEQHHKDNIQQALKLCRYVKWLKVILAFAIATAYFSGFEWLPELMIIALLTCLVLPLGFFDVFIQKLLEYNTRLLEERQRLNAEEANKHFDKLYKSNRDY</sequence>
<dbReference type="Proteomes" id="UP000016562">
    <property type="component" value="Unassembled WGS sequence"/>
</dbReference>
<dbReference type="STRING" id="1219080.VEZ01S_45_00810"/>
<evidence type="ECO:0000313" key="3">
    <source>
        <dbReference type="Proteomes" id="UP000016562"/>
    </source>
</evidence>
<dbReference type="EMBL" id="BATM01000045">
    <property type="protein sequence ID" value="GAD80945.1"/>
    <property type="molecule type" value="Genomic_DNA"/>
</dbReference>
<accession>U3B4S9</accession>
<dbReference type="eggNOG" id="ENOG5031PRN">
    <property type="taxonomic scope" value="Bacteria"/>
</dbReference>
<gene>
    <name evidence="2" type="ORF">VEZ01S_45_00810</name>
</gene>
<comment type="caution">
    <text evidence="2">The sequence shown here is derived from an EMBL/GenBank/DDBJ whole genome shotgun (WGS) entry which is preliminary data.</text>
</comment>
<keyword evidence="1" id="KW-0472">Membrane</keyword>
<name>U3B4S9_9VIBR</name>
<organism evidence="2 3">
    <name type="scientific">Vibrio ezurae NBRC 102218</name>
    <dbReference type="NCBI Taxonomy" id="1219080"/>
    <lineage>
        <taxon>Bacteria</taxon>
        <taxon>Pseudomonadati</taxon>
        <taxon>Pseudomonadota</taxon>
        <taxon>Gammaproteobacteria</taxon>
        <taxon>Vibrionales</taxon>
        <taxon>Vibrionaceae</taxon>
        <taxon>Vibrio</taxon>
    </lineage>
</organism>
<evidence type="ECO:0000313" key="2">
    <source>
        <dbReference type="EMBL" id="GAD80945.1"/>
    </source>
</evidence>
<dbReference type="OrthoDB" id="5904156at2"/>
<protein>
    <submittedName>
        <fullName evidence="2">Uncharacterized protein</fullName>
    </submittedName>
</protein>
<keyword evidence="1" id="KW-0812">Transmembrane</keyword>
<feature type="transmembrane region" description="Helical" evidence="1">
    <location>
        <begin position="48"/>
        <end position="68"/>
    </location>
</feature>
<evidence type="ECO:0000256" key="1">
    <source>
        <dbReference type="SAM" id="Phobius"/>
    </source>
</evidence>
<feature type="transmembrane region" description="Helical" evidence="1">
    <location>
        <begin position="25"/>
        <end position="42"/>
    </location>
</feature>
<dbReference type="RefSeq" id="WP_021714645.1">
    <property type="nucleotide sequence ID" value="NZ_BATM01000045.1"/>
</dbReference>
<reference evidence="2 3" key="1">
    <citation type="submission" date="2013-09" db="EMBL/GenBank/DDBJ databases">
        <title>Whole genome shotgun sequence of Vibrio ezurae NBRC 102218.</title>
        <authorList>
            <person name="Yoshida I."/>
            <person name="Hosoyama A."/>
            <person name="Numata M."/>
            <person name="Hashimoto M."/>
            <person name="Hosoyama Y."/>
            <person name="Tsuchikane K."/>
            <person name="Noguchi M."/>
            <person name="Hirakata S."/>
            <person name="Ichikawa N."/>
            <person name="Ohji S."/>
            <person name="Yamazoe A."/>
            <person name="Fujita N."/>
        </authorList>
    </citation>
    <scope>NUCLEOTIDE SEQUENCE [LARGE SCALE GENOMIC DNA]</scope>
    <source>
        <strain evidence="2 3">NBRC 102218</strain>
    </source>
</reference>
<dbReference type="AlphaFoldDB" id="U3B4S9"/>
<keyword evidence="3" id="KW-1185">Reference proteome</keyword>
<keyword evidence="1" id="KW-1133">Transmembrane helix</keyword>